<keyword evidence="1" id="KW-0328">Glycosyltransferase</keyword>
<keyword evidence="2" id="KW-0808">Transferase</keyword>
<evidence type="ECO:0000256" key="3">
    <source>
        <dbReference type="ARBA" id="ARBA00022723"/>
    </source>
</evidence>
<evidence type="ECO:0000313" key="4">
    <source>
        <dbReference type="EMBL" id="KPN62744.1"/>
    </source>
</evidence>
<dbReference type="AlphaFoldDB" id="A0A0P7J4P9"/>
<dbReference type="Pfam" id="PF01501">
    <property type="entry name" value="Glyco_transf_8"/>
    <property type="match status" value="1"/>
</dbReference>
<dbReference type="CDD" id="cd04194">
    <property type="entry name" value="GT8_A4GalT_like"/>
    <property type="match status" value="1"/>
</dbReference>
<dbReference type="InterPro" id="IPR029044">
    <property type="entry name" value="Nucleotide-diphossugar_trans"/>
</dbReference>
<evidence type="ECO:0008006" key="6">
    <source>
        <dbReference type="Google" id="ProtNLM"/>
    </source>
</evidence>
<reference evidence="4 5" key="1">
    <citation type="submission" date="2015-09" db="EMBL/GenBank/DDBJ databases">
        <title>Draft genome sequence of Aliiroseovarius crassostreae CV919-312TSm, the causative agent of Roseovarius Oyster Disease (formerly Juvenile Oyster Disease).</title>
        <authorList>
            <person name="Kessner L."/>
            <person name="Spinard E."/>
            <person name="Nelson D."/>
        </authorList>
    </citation>
    <scope>NUCLEOTIDE SEQUENCE [LARGE SCALE GENOMIC DNA]</scope>
    <source>
        <strain evidence="4 5">CV919-312</strain>
    </source>
</reference>
<dbReference type="SUPFAM" id="SSF53448">
    <property type="entry name" value="Nucleotide-diphospho-sugar transferases"/>
    <property type="match status" value="1"/>
</dbReference>
<comment type="caution">
    <text evidence="4">The sequence shown here is derived from an EMBL/GenBank/DDBJ whole genome shotgun (WGS) entry which is preliminary data.</text>
</comment>
<dbReference type="PANTHER" id="PTHR13778">
    <property type="entry name" value="GLYCOSYLTRANSFERASE 8 DOMAIN-CONTAINING PROTEIN"/>
    <property type="match status" value="1"/>
</dbReference>
<keyword evidence="5" id="KW-1185">Reference proteome</keyword>
<organism evidence="4 5">
    <name type="scientific">Aliiroseovarius crassostreae</name>
    <dbReference type="NCBI Taxonomy" id="154981"/>
    <lineage>
        <taxon>Bacteria</taxon>
        <taxon>Pseudomonadati</taxon>
        <taxon>Pseudomonadota</taxon>
        <taxon>Alphaproteobacteria</taxon>
        <taxon>Rhodobacterales</taxon>
        <taxon>Paracoccaceae</taxon>
        <taxon>Aliiroseovarius</taxon>
    </lineage>
</organism>
<protein>
    <recommendedName>
        <fullName evidence="6">Glycosyl transferase</fullName>
    </recommendedName>
</protein>
<name>A0A0P7J4P9_9RHOB</name>
<dbReference type="PANTHER" id="PTHR13778:SF47">
    <property type="entry name" value="LIPOPOLYSACCHARIDE 1,3-GALACTOSYLTRANSFERASE"/>
    <property type="match status" value="1"/>
</dbReference>
<sequence>MTEITANRAANHRHTILMCCDDNYFPFATLLASQIAKAYPERNFDICILYIGTFPEHPIIKQLDLRLVQFPIPEAWQGLATSKKITLASYLRIAGPRALADDYDRILYLDSDIYYAKGDIQALLSADIGDYPVAAVRDSFQHRNLQKPMREFKAAGLAPTRYLNAGVLLIDTLRYVSQDIDTTAFKFAATENEDLRFKHDQSALNLALYNNWAELSPVWNWPCIHRTYFLTHFLDPCFFHFLSRRKPWKDKTGLYSKEHVRIVHEHLSTHFPDLAKAMPARPKPETALGKWLWIFIRQVWDLRRIAPYFNRFDGDFDIKK</sequence>
<proteinExistence type="predicted"/>
<dbReference type="Gene3D" id="3.90.550.10">
    <property type="entry name" value="Spore Coat Polysaccharide Biosynthesis Protein SpsA, Chain A"/>
    <property type="match status" value="1"/>
</dbReference>
<evidence type="ECO:0000313" key="5">
    <source>
        <dbReference type="Proteomes" id="UP000050471"/>
    </source>
</evidence>
<accession>A0A0P7J4P9</accession>
<evidence type="ECO:0000256" key="1">
    <source>
        <dbReference type="ARBA" id="ARBA00022676"/>
    </source>
</evidence>
<dbReference type="InterPro" id="IPR050748">
    <property type="entry name" value="Glycosyltrans_8_dom-fam"/>
</dbReference>
<dbReference type="InterPro" id="IPR002495">
    <property type="entry name" value="Glyco_trans_8"/>
</dbReference>
<dbReference type="Proteomes" id="UP000050471">
    <property type="component" value="Unassembled WGS sequence"/>
</dbReference>
<evidence type="ECO:0000256" key="2">
    <source>
        <dbReference type="ARBA" id="ARBA00022679"/>
    </source>
</evidence>
<dbReference type="GO" id="GO:0016757">
    <property type="term" value="F:glycosyltransferase activity"/>
    <property type="evidence" value="ECO:0007669"/>
    <property type="project" value="UniProtKB-KW"/>
</dbReference>
<dbReference type="STRING" id="154981.AKJ29_00795"/>
<dbReference type="EMBL" id="LKBA01000011">
    <property type="protein sequence ID" value="KPN62744.1"/>
    <property type="molecule type" value="Genomic_DNA"/>
</dbReference>
<dbReference type="GO" id="GO:0046872">
    <property type="term" value="F:metal ion binding"/>
    <property type="evidence" value="ECO:0007669"/>
    <property type="project" value="UniProtKB-KW"/>
</dbReference>
<dbReference type="RefSeq" id="WP_055191239.1">
    <property type="nucleotide sequence ID" value="NZ_FPBS01000028.1"/>
</dbReference>
<gene>
    <name evidence="4" type="ORF">AKJ29_00795</name>
</gene>
<keyword evidence="3" id="KW-0479">Metal-binding</keyword>